<evidence type="ECO:0000313" key="2">
    <source>
        <dbReference type="Proteomes" id="UP000036681"/>
    </source>
</evidence>
<protein>
    <submittedName>
        <fullName evidence="3">Uncharacterized protein</fullName>
    </submittedName>
</protein>
<reference evidence="3" key="1">
    <citation type="submission" date="2017-02" db="UniProtKB">
        <authorList>
            <consortium name="WormBaseParasite"/>
        </authorList>
    </citation>
    <scope>IDENTIFICATION</scope>
</reference>
<dbReference type="Proteomes" id="UP000036681">
    <property type="component" value="Unplaced"/>
</dbReference>
<proteinExistence type="predicted"/>
<dbReference type="WBParaSite" id="ALUE_0000982901-mRNA-1">
    <property type="protein sequence ID" value="ALUE_0000982901-mRNA-1"/>
    <property type="gene ID" value="ALUE_0000982901"/>
</dbReference>
<organism evidence="2 3">
    <name type="scientific">Ascaris lumbricoides</name>
    <name type="common">Giant roundworm</name>
    <dbReference type="NCBI Taxonomy" id="6252"/>
    <lineage>
        <taxon>Eukaryota</taxon>
        <taxon>Metazoa</taxon>
        <taxon>Ecdysozoa</taxon>
        <taxon>Nematoda</taxon>
        <taxon>Chromadorea</taxon>
        <taxon>Rhabditida</taxon>
        <taxon>Spirurina</taxon>
        <taxon>Ascaridomorpha</taxon>
        <taxon>Ascaridoidea</taxon>
        <taxon>Ascarididae</taxon>
        <taxon>Ascaris</taxon>
    </lineage>
</organism>
<name>A0A0M3I0W3_ASCLU</name>
<sequence>MWPWAAITPLILFALLVDANPCALPQIACAARLSAYPRAEPDGSGWESSGLDDVPIYDEFFLPISPFDFSASPSISEHNICSCGADVGNCSFADPDRVIRLDRMVELAFCGRTEEIFKSPCRGRRGIIRVIGRIHESGEALISIDESVMFCKCERGYHRIRVEPWMNDLYAFIYKCV</sequence>
<feature type="chain" id="PRO_5005656902" evidence="1">
    <location>
        <begin position="20"/>
        <end position="177"/>
    </location>
</feature>
<keyword evidence="1" id="KW-0732">Signal</keyword>
<evidence type="ECO:0000256" key="1">
    <source>
        <dbReference type="SAM" id="SignalP"/>
    </source>
</evidence>
<dbReference type="AlphaFoldDB" id="A0A0M3I0W3"/>
<keyword evidence="2" id="KW-1185">Reference proteome</keyword>
<feature type="signal peptide" evidence="1">
    <location>
        <begin position="1"/>
        <end position="19"/>
    </location>
</feature>
<accession>A0A0M3I0W3</accession>
<evidence type="ECO:0000313" key="3">
    <source>
        <dbReference type="WBParaSite" id="ALUE_0000982901-mRNA-1"/>
    </source>
</evidence>